<dbReference type="EMBL" id="JAELUQ010000011">
    <property type="protein sequence ID" value="KAG7405862.1"/>
    <property type="molecule type" value="Genomic_DNA"/>
</dbReference>
<organism evidence="1 2">
    <name type="scientific">Fusarium oxysporum f. sp. rapae</name>
    <dbReference type="NCBI Taxonomy" id="485398"/>
    <lineage>
        <taxon>Eukaryota</taxon>
        <taxon>Fungi</taxon>
        <taxon>Dikarya</taxon>
        <taxon>Ascomycota</taxon>
        <taxon>Pezizomycotina</taxon>
        <taxon>Sordariomycetes</taxon>
        <taxon>Hypocreomycetidae</taxon>
        <taxon>Hypocreales</taxon>
        <taxon>Nectriaceae</taxon>
        <taxon>Fusarium</taxon>
        <taxon>Fusarium oxysporum species complex</taxon>
    </lineage>
</organism>
<reference evidence="1" key="1">
    <citation type="submission" date="2021-04" db="EMBL/GenBank/DDBJ databases">
        <title>First draft genome resource for Brassicaceae pathogens Fusarium oxysporum f. sp. raphani and Fusarium oxysporum f. sp. rapae.</title>
        <authorList>
            <person name="Asai S."/>
        </authorList>
    </citation>
    <scope>NUCLEOTIDE SEQUENCE</scope>
    <source>
        <strain evidence="1">Tf1208</strain>
    </source>
</reference>
<name>A0A8J5U092_FUSOX</name>
<evidence type="ECO:0008006" key="3">
    <source>
        <dbReference type="Google" id="ProtNLM"/>
    </source>
</evidence>
<sequence>MTDVNEPLPEWKHNIPTKKVKDWDALRIALKESYSGGSRLGENNWVATEFGENTVFKVCHDSQSGPGATIDVGLTPSDTTVCTDPDEADEPWGYGFHESCWSIFTKNYTPNLDVLFAACLSMPTGANTLLDWGHDYEGASKLEQKFDMPVRTSCFRSLEAIPQVFRSDPYHVPGLVNAIEVAVRLQNDAFLSRLEPTVTSLKSDSFSLLVPELLQSIVILLPTSDVHSLRLASPVFAKLELPESFWASCFQPGHEFDYLPKVHDRPPQSRRALYHSFKIWARGIQSMANRQRVWGLGLAKCPQAILTQLDGVSCQRCPLGTWFETIPNASNQNMS</sequence>
<gene>
    <name evidence="1" type="ORF">Forpe1208_v014225</name>
</gene>
<evidence type="ECO:0000313" key="1">
    <source>
        <dbReference type="EMBL" id="KAG7405862.1"/>
    </source>
</evidence>
<accession>A0A8J5U092</accession>
<protein>
    <recommendedName>
        <fullName evidence="3">F-box domain-containing protein</fullName>
    </recommendedName>
</protein>
<dbReference type="AlphaFoldDB" id="A0A8J5U092"/>
<evidence type="ECO:0000313" key="2">
    <source>
        <dbReference type="Proteomes" id="UP000694050"/>
    </source>
</evidence>
<dbReference type="Proteomes" id="UP000694050">
    <property type="component" value="Unassembled WGS sequence"/>
</dbReference>
<comment type="caution">
    <text evidence="1">The sequence shown here is derived from an EMBL/GenBank/DDBJ whole genome shotgun (WGS) entry which is preliminary data.</text>
</comment>
<proteinExistence type="predicted"/>